<evidence type="ECO:0000313" key="2">
    <source>
        <dbReference type="EMBL" id="CAB1416520.1"/>
    </source>
</evidence>
<evidence type="ECO:0000313" key="3">
    <source>
        <dbReference type="Proteomes" id="UP001153269"/>
    </source>
</evidence>
<comment type="caution">
    <text evidence="2">The sequence shown here is derived from an EMBL/GenBank/DDBJ whole genome shotgun (WGS) entry which is preliminary data.</text>
</comment>
<protein>
    <submittedName>
        <fullName evidence="2">Uncharacterized protein</fullName>
    </submittedName>
</protein>
<dbReference type="AlphaFoldDB" id="A0A9N7Y3B0"/>
<sequence>MKSDEMTSDVSAPTAREVEVRTRLSSSLGANYPAGVRLCGSALRKINAKFERPTGGAQRTDAAGRHGPWRIRLRRRTLRRVRSGRSGRCDRPAAASLAAADSVELKAQRLRFAVWSLGKYTLKKRERKKERKKEGRKVRTERTRSHDRGALGTQAGEICCFVDSPGPSWCRSEPRNHGVTERSCTAAPLEGHTRKDRGGKLNAVAGFIMDKGSPKVSGSKCHPPWTLPQLGTSSV</sequence>
<proteinExistence type="predicted"/>
<feature type="compositionally biased region" description="Basic and acidic residues" evidence="1">
    <location>
        <begin position="137"/>
        <end position="149"/>
    </location>
</feature>
<feature type="region of interest" description="Disordered" evidence="1">
    <location>
        <begin position="1"/>
        <end position="24"/>
    </location>
</feature>
<gene>
    <name evidence="2" type="ORF">PLEPLA_LOCUS4311</name>
</gene>
<feature type="region of interest" description="Disordered" evidence="1">
    <location>
        <begin position="212"/>
        <end position="235"/>
    </location>
</feature>
<accession>A0A9N7Y3B0</accession>
<dbReference type="Proteomes" id="UP001153269">
    <property type="component" value="Unassembled WGS sequence"/>
</dbReference>
<dbReference type="EMBL" id="CADEAL010000213">
    <property type="protein sequence ID" value="CAB1416520.1"/>
    <property type="molecule type" value="Genomic_DNA"/>
</dbReference>
<keyword evidence="3" id="KW-1185">Reference proteome</keyword>
<feature type="compositionally biased region" description="Basic residues" evidence="1">
    <location>
        <begin position="123"/>
        <end position="136"/>
    </location>
</feature>
<organism evidence="2 3">
    <name type="scientific">Pleuronectes platessa</name>
    <name type="common">European plaice</name>
    <dbReference type="NCBI Taxonomy" id="8262"/>
    <lineage>
        <taxon>Eukaryota</taxon>
        <taxon>Metazoa</taxon>
        <taxon>Chordata</taxon>
        <taxon>Craniata</taxon>
        <taxon>Vertebrata</taxon>
        <taxon>Euteleostomi</taxon>
        <taxon>Actinopterygii</taxon>
        <taxon>Neopterygii</taxon>
        <taxon>Teleostei</taxon>
        <taxon>Neoteleostei</taxon>
        <taxon>Acanthomorphata</taxon>
        <taxon>Carangaria</taxon>
        <taxon>Pleuronectiformes</taxon>
        <taxon>Pleuronectoidei</taxon>
        <taxon>Pleuronectidae</taxon>
        <taxon>Pleuronectes</taxon>
    </lineage>
</organism>
<evidence type="ECO:0000256" key="1">
    <source>
        <dbReference type="SAM" id="MobiDB-lite"/>
    </source>
</evidence>
<feature type="region of interest" description="Disordered" evidence="1">
    <location>
        <begin position="123"/>
        <end position="149"/>
    </location>
</feature>
<name>A0A9N7Y3B0_PLEPL</name>
<reference evidence="2" key="1">
    <citation type="submission" date="2020-03" db="EMBL/GenBank/DDBJ databases">
        <authorList>
            <person name="Weist P."/>
        </authorList>
    </citation>
    <scope>NUCLEOTIDE SEQUENCE</scope>
</reference>